<evidence type="ECO:0000313" key="2">
    <source>
        <dbReference type="EMBL" id="MBB4738468.1"/>
    </source>
</evidence>
<feature type="region of interest" description="Disordered" evidence="1">
    <location>
        <begin position="1"/>
        <end position="76"/>
    </location>
</feature>
<gene>
    <name evidence="2" type="ORF">BJY16_001927</name>
</gene>
<comment type="caution">
    <text evidence="2">The sequence shown here is derived from an EMBL/GenBank/DDBJ whole genome shotgun (WGS) entry which is preliminary data.</text>
</comment>
<proteinExistence type="predicted"/>
<evidence type="ECO:0000313" key="3">
    <source>
        <dbReference type="Proteomes" id="UP000546162"/>
    </source>
</evidence>
<protein>
    <submittedName>
        <fullName evidence="2">Uncharacterized protein</fullName>
    </submittedName>
</protein>
<dbReference type="Proteomes" id="UP000546162">
    <property type="component" value="Unassembled WGS sequence"/>
</dbReference>
<accession>A0A7W7M672</accession>
<evidence type="ECO:0000256" key="1">
    <source>
        <dbReference type="SAM" id="MobiDB-lite"/>
    </source>
</evidence>
<organism evidence="2 3">
    <name type="scientific">Actinoplanes octamycinicus</name>
    <dbReference type="NCBI Taxonomy" id="135948"/>
    <lineage>
        <taxon>Bacteria</taxon>
        <taxon>Bacillati</taxon>
        <taxon>Actinomycetota</taxon>
        <taxon>Actinomycetes</taxon>
        <taxon>Micromonosporales</taxon>
        <taxon>Micromonosporaceae</taxon>
        <taxon>Actinoplanes</taxon>
    </lineage>
</organism>
<dbReference type="EMBL" id="JACHNB010000001">
    <property type="protein sequence ID" value="MBB4738468.1"/>
    <property type="molecule type" value="Genomic_DNA"/>
</dbReference>
<name>A0A7W7M672_9ACTN</name>
<dbReference type="AlphaFoldDB" id="A0A7W7M672"/>
<sequence>MIGGSGFVPEPLSFIDQYSDPPPSNPEMTNFSQLRLPIDTPRSRRTGQESESRLRGATAETPIFRTQKARTSGGRGRNRRDVRFLILWRVPLGLKRTGRYGIVGPW</sequence>
<dbReference type="RefSeq" id="WP_185038832.1">
    <property type="nucleotide sequence ID" value="NZ_BAABFG010000005.1"/>
</dbReference>
<keyword evidence="3" id="KW-1185">Reference proteome</keyword>
<reference evidence="2 3" key="1">
    <citation type="submission" date="2020-08" db="EMBL/GenBank/DDBJ databases">
        <title>Sequencing the genomes of 1000 actinobacteria strains.</title>
        <authorList>
            <person name="Klenk H.-P."/>
        </authorList>
    </citation>
    <scope>NUCLEOTIDE SEQUENCE [LARGE SCALE GENOMIC DNA]</scope>
    <source>
        <strain evidence="2 3">DSM 45809</strain>
    </source>
</reference>